<dbReference type="Gene3D" id="1.25.40.10">
    <property type="entry name" value="Tetratricopeptide repeat domain"/>
    <property type="match status" value="2"/>
</dbReference>
<feature type="repeat" description="TPR" evidence="7">
    <location>
        <begin position="457"/>
        <end position="490"/>
    </location>
</feature>
<dbReference type="EMBL" id="CAJFCV020000006">
    <property type="protein sequence ID" value="CAG9131914.1"/>
    <property type="molecule type" value="Genomic_DNA"/>
</dbReference>
<keyword evidence="4" id="KW-0833">Ubl conjugation pathway</keyword>
<dbReference type="PROSITE" id="PS50005">
    <property type="entry name" value="TPR"/>
    <property type="match status" value="4"/>
</dbReference>
<evidence type="ECO:0000256" key="7">
    <source>
        <dbReference type="PROSITE-ProRule" id="PRU00339"/>
    </source>
</evidence>
<dbReference type="Pfam" id="PF13181">
    <property type="entry name" value="TPR_8"/>
    <property type="match status" value="1"/>
</dbReference>
<keyword evidence="3" id="KW-0498">Mitosis</keyword>
<dbReference type="GO" id="GO:0016567">
    <property type="term" value="P:protein ubiquitination"/>
    <property type="evidence" value="ECO:0007669"/>
    <property type="project" value="TreeGrafter"/>
</dbReference>
<feature type="compositionally biased region" description="Acidic residues" evidence="8">
    <location>
        <begin position="618"/>
        <end position="635"/>
    </location>
</feature>
<evidence type="ECO:0000256" key="4">
    <source>
        <dbReference type="ARBA" id="ARBA00022786"/>
    </source>
</evidence>
<dbReference type="PANTHER" id="PTHR12558">
    <property type="entry name" value="CELL DIVISION CYCLE 16,23,27"/>
    <property type="match status" value="1"/>
</dbReference>
<dbReference type="OrthoDB" id="10262026at2759"/>
<evidence type="ECO:0000313" key="10">
    <source>
        <dbReference type="EMBL" id="CAD5235481.1"/>
    </source>
</evidence>
<feature type="domain" description="Cdc23" evidence="9">
    <location>
        <begin position="18"/>
        <end position="257"/>
    </location>
</feature>
<evidence type="ECO:0000313" key="11">
    <source>
        <dbReference type="Proteomes" id="UP000659654"/>
    </source>
</evidence>
<gene>
    <name evidence="10" type="ORF">BXYJ_LOCUS15572</name>
</gene>
<dbReference type="AlphaFoldDB" id="A0A7I8X966"/>
<evidence type="ECO:0000256" key="3">
    <source>
        <dbReference type="ARBA" id="ARBA00022776"/>
    </source>
</evidence>
<proteinExistence type="predicted"/>
<evidence type="ECO:0000256" key="8">
    <source>
        <dbReference type="SAM" id="MobiDB-lite"/>
    </source>
</evidence>
<dbReference type="Proteomes" id="UP000659654">
    <property type="component" value="Unassembled WGS sequence"/>
</dbReference>
<evidence type="ECO:0000256" key="1">
    <source>
        <dbReference type="ARBA" id="ARBA00022618"/>
    </source>
</evidence>
<evidence type="ECO:0000256" key="5">
    <source>
        <dbReference type="ARBA" id="ARBA00022803"/>
    </source>
</evidence>
<dbReference type="Pfam" id="PF04049">
    <property type="entry name" value="ANAPC8"/>
    <property type="match status" value="1"/>
</dbReference>
<accession>A0A7I8X966</accession>
<organism evidence="10 11">
    <name type="scientific">Bursaphelenchus xylophilus</name>
    <name type="common">Pinewood nematode worm</name>
    <name type="synonym">Aphelenchoides xylophilus</name>
    <dbReference type="NCBI Taxonomy" id="6326"/>
    <lineage>
        <taxon>Eukaryota</taxon>
        <taxon>Metazoa</taxon>
        <taxon>Ecdysozoa</taxon>
        <taxon>Nematoda</taxon>
        <taxon>Chromadorea</taxon>
        <taxon>Rhabditida</taxon>
        <taxon>Tylenchina</taxon>
        <taxon>Tylenchomorpha</taxon>
        <taxon>Aphelenchoidea</taxon>
        <taxon>Aphelenchoididae</taxon>
        <taxon>Bursaphelenchus</taxon>
    </lineage>
</organism>
<dbReference type="GO" id="GO:0031145">
    <property type="term" value="P:anaphase-promoting complex-dependent catabolic process"/>
    <property type="evidence" value="ECO:0007669"/>
    <property type="project" value="TreeGrafter"/>
</dbReference>
<keyword evidence="1" id="KW-0132">Cell division</keyword>
<feature type="repeat" description="TPR" evidence="7">
    <location>
        <begin position="355"/>
        <end position="388"/>
    </location>
</feature>
<keyword evidence="5 7" id="KW-0802">TPR repeat</keyword>
<evidence type="ECO:0000259" key="9">
    <source>
        <dbReference type="Pfam" id="PF04049"/>
    </source>
</evidence>
<feature type="repeat" description="TPR" evidence="7">
    <location>
        <begin position="389"/>
        <end position="422"/>
    </location>
</feature>
<dbReference type="Pfam" id="PF13414">
    <property type="entry name" value="TPR_11"/>
    <property type="match status" value="1"/>
</dbReference>
<feature type="repeat" description="TPR" evidence="7">
    <location>
        <begin position="321"/>
        <end position="354"/>
    </location>
</feature>
<dbReference type="GO" id="GO:0045842">
    <property type="term" value="P:positive regulation of mitotic metaphase/anaphase transition"/>
    <property type="evidence" value="ECO:0007669"/>
    <property type="project" value="TreeGrafter"/>
</dbReference>
<protein>
    <submittedName>
        <fullName evidence="10">(pine wood nematode) hypothetical protein</fullName>
    </submittedName>
</protein>
<comment type="caution">
    <text evidence="10">The sequence shown here is derived from an EMBL/GenBank/DDBJ whole genome shotgun (WGS) entry which is preliminary data.</text>
</comment>
<dbReference type="SMART" id="SM00028">
    <property type="entry name" value="TPR"/>
    <property type="match status" value="8"/>
</dbReference>
<evidence type="ECO:0000256" key="6">
    <source>
        <dbReference type="ARBA" id="ARBA00023306"/>
    </source>
</evidence>
<dbReference type="GO" id="GO:0005680">
    <property type="term" value="C:anaphase-promoting complex"/>
    <property type="evidence" value="ECO:0007669"/>
    <property type="project" value="InterPro"/>
</dbReference>
<dbReference type="Proteomes" id="UP000582659">
    <property type="component" value="Unassembled WGS sequence"/>
</dbReference>
<dbReference type="Pfam" id="PF13432">
    <property type="entry name" value="TPR_16"/>
    <property type="match status" value="1"/>
</dbReference>
<sequence length="635" mass="74688">MERSEEFGREFSPVTVAADLLHLINECDQRCLYEASRWASEQLVYMEESVNNSLDFDVVRPAVESSGHKRISMDFARKLIQNCEYYRARQFLQKTKRETPVENFLYFFSWYMICQRKRAEKEIEDLEKKENQNDEQFFELCKEIERLYRKNPETFDAYLLYLLAQIKQDGQQTKEAKKLVLSALEMDVRCWPAWDLLSRICTEADFTDLEQKPAYRTWQYMVFAAEAAGRLQLLTMAKDFFTEISETIFTSHPYVLCSIATIKINLQENQSALEFFGRVRKLDPYRIDQMNLYSNALFIRDEELKLTELADFFDNSHRFTWENCIILANYYSIRKMHEKAIEFLRRAIRLRPEDSQTFILLGQELLQTKDHQAATLAYRQAIALDPKSFRAWYCLGQLYEILKLPAFALYYYQQAVRYKPTDSRMLIATGVMLVKLRRYEDAEKCFKKAFQIGDVEGNALTELGSLYEHMKRYDQAARAYEYFLKLYCDETKDVAYGDEDTIASVCKFLSSYYFHRDELQKAYEYAQRCLHFDKTKEHAAQMLRNIKIERSKDIQAPVIDQNTADMSLILDAGMNSFVHQSTPAGPPQSSRAHPFNDTIALEQSINRTNQQQQQPDVNVDEVSMEDADESEQVSF</sequence>
<reference evidence="10" key="1">
    <citation type="submission" date="2020-09" db="EMBL/GenBank/DDBJ databases">
        <authorList>
            <person name="Kikuchi T."/>
        </authorList>
    </citation>
    <scope>NUCLEOTIDE SEQUENCE</scope>
    <source>
        <strain evidence="10">Ka4C1</strain>
    </source>
</reference>
<dbReference type="GO" id="GO:0051301">
    <property type="term" value="P:cell division"/>
    <property type="evidence" value="ECO:0007669"/>
    <property type="project" value="UniProtKB-KW"/>
</dbReference>
<dbReference type="SMR" id="A0A7I8X966"/>
<dbReference type="InterPro" id="IPR011990">
    <property type="entry name" value="TPR-like_helical_dom_sf"/>
</dbReference>
<feature type="compositionally biased region" description="Polar residues" evidence="8">
    <location>
        <begin position="578"/>
        <end position="591"/>
    </location>
</feature>
<name>A0A7I8X966_BURXY</name>
<dbReference type="EMBL" id="CAJFDI010000006">
    <property type="protein sequence ID" value="CAD5235481.1"/>
    <property type="molecule type" value="Genomic_DNA"/>
</dbReference>
<dbReference type="PANTHER" id="PTHR12558:SF10">
    <property type="entry name" value="CELL DIVISION CYCLE PROTEIN 23 HOMOLOG"/>
    <property type="match status" value="1"/>
</dbReference>
<keyword evidence="11" id="KW-1185">Reference proteome</keyword>
<keyword evidence="2" id="KW-0677">Repeat</keyword>
<feature type="region of interest" description="Disordered" evidence="8">
    <location>
        <begin position="578"/>
        <end position="635"/>
    </location>
</feature>
<keyword evidence="6" id="KW-0131">Cell cycle</keyword>
<evidence type="ECO:0000256" key="2">
    <source>
        <dbReference type="ARBA" id="ARBA00022737"/>
    </source>
</evidence>
<dbReference type="InterPro" id="IPR007192">
    <property type="entry name" value="APC8"/>
</dbReference>
<dbReference type="InterPro" id="IPR019734">
    <property type="entry name" value="TPR_rpt"/>
</dbReference>
<dbReference type="SUPFAM" id="SSF48452">
    <property type="entry name" value="TPR-like"/>
    <property type="match status" value="1"/>
</dbReference>